<dbReference type="EMBL" id="CP020100">
    <property type="protein sequence ID" value="AQZ95559.1"/>
    <property type="molecule type" value="Genomic_DNA"/>
</dbReference>
<organism evidence="2 3">
    <name type="scientific">Halopseudomonas phragmitis</name>
    <dbReference type="NCBI Taxonomy" id="1931241"/>
    <lineage>
        <taxon>Bacteria</taxon>
        <taxon>Pseudomonadati</taxon>
        <taxon>Pseudomonadota</taxon>
        <taxon>Gammaproteobacteria</taxon>
        <taxon>Pseudomonadales</taxon>
        <taxon>Pseudomonadaceae</taxon>
        <taxon>Halopseudomonas</taxon>
    </lineage>
</organism>
<protein>
    <submittedName>
        <fullName evidence="2">Uncharacterized protein</fullName>
    </submittedName>
</protein>
<evidence type="ECO:0000313" key="2">
    <source>
        <dbReference type="EMBL" id="AQZ95559.1"/>
    </source>
</evidence>
<name>A0A1V0B6L9_9GAMM</name>
<evidence type="ECO:0000256" key="1">
    <source>
        <dbReference type="SAM" id="MobiDB-lite"/>
    </source>
</evidence>
<dbReference type="Proteomes" id="UP000243488">
    <property type="component" value="Chromosome"/>
</dbReference>
<evidence type="ECO:0000313" key="3">
    <source>
        <dbReference type="Proteomes" id="UP000243488"/>
    </source>
</evidence>
<dbReference type="STRING" id="1931241.BVH74_12720"/>
<keyword evidence="3" id="KW-1185">Reference proteome</keyword>
<accession>A0A1V0B6L9</accession>
<proteinExistence type="predicted"/>
<dbReference type="KEGG" id="ppha:BVH74_12720"/>
<feature type="compositionally biased region" description="Low complexity" evidence="1">
    <location>
        <begin position="10"/>
        <end position="45"/>
    </location>
</feature>
<sequence length="104" mass="10997">MATKKATAKPADPADVVDQDQAQVVQPVAPVQSSAATTEGAATNAPPAPGPEEEQSMSGLYIVHRELLEHDGQRFVWGEDIPLTDEQAKPLLALGAIAIREVED</sequence>
<dbReference type="AlphaFoldDB" id="A0A1V0B6L9"/>
<reference evidence="2 3" key="1">
    <citation type="submission" date="2017-03" db="EMBL/GenBank/DDBJ databases">
        <title>Complete genome sequence of the novel DNRA strain Pseudomonas sp. S-6-2 isolated from Chinese polluted river sediment. Journal of Biotechnology.</title>
        <authorList>
            <person name="Li J."/>
            <person name="Xiang F."/>
            <person name="Wang L."/>
            <person name="Xi L."/>
            <person name="Liu J."/>
        </authorList>
    </citation>
    <scope>NUCLEOTIDE SEQUENCE [LARGE SCALE GENOMIC DNA]</scope>
    <source>
        <strain evidence="2 3">S-6-2</strain>
    </source>
</reference>
<feature type="region of interest" description="Disordered" evidence="1">
    <location>
        <begin position="1"/>
        <end position="57"/>
    </location>
</feature>
<gene>
    <name evidence="2" type="ORF">BVH74_12720</name>
</gene>
<dbReference type="RefSeq" id="WP_080050427.1">
    <property type="nucleotide sequence ID" value="NZ_CP020100.1"/>
</dbReference>